<dbReference type="InterPro" id="IPR027304">
    <property type="entry name" value="Trigger_fact/SurA_dom_sf"/>
</dbReference>
<feature type="domain" description="PpiC" evidence="8">
    <location>
        <begin position="170"/>
        <end position="270"/>
    </location>
</feature>
<evidence type="ECO:0000313" key="10">
    <source>
        <dbReference type="Proteomes" id="UP000008461"/>
    </source>
</evidence>
<keyword evidence="4 6" id="KW-0697">Rotamase</keyword>
<dbReference type="SUPFAM" id="SSF54534">
    <property type="entry name" value="FKBP-like"/>
    <property type="match status" value="2"/>
</dbReference>
<feature type="chain" id="PRO_5007914051" description="peptidylprolyl isomerase" evidence="7">
    <location>
        <begin position="19"/>
        <end position="455"/>
    </location>
</feature>
<accession>F4L4F2</accession>
<dbReference type="Gene3D" id="3.10.50.40">
    <property type="match status" value="2"/>
</dbReference>
<dbReference type="Pfam" id="PF00639">
    <property type="entry name" value="Rotamase"/>
    <property type="match status" value="2"/>
</dbReference>
<evidence type="ECO:0000256" key="7">
    <source>
        <dbReference type="SAM" id="SignalP"/>
    </source>
</evidence>
<dbReference type="PROSITE" id="PS01096">
    <property type="entry name" value="PPIC_PPIASE_1"/>
    <property type="match status" value="1"/>
</dbReference>
<dbReference type="KEGG" id="hhy:Halhy_3973"/>
<keyword evidence="3 7" id="KW-0732">Signal</keyword>
<dbReference type="EMBL" id="CP002691">
    <property type="protein sequence ID" value="AEE51821.1"/>
    <property type="molecule type" value="Genomic_DNA"/>
</dbReference>
<evidence type="ECO:0000256" key="3">
    <source>
        <dbReference type="ARBA" id="ARBA00022729"/>
    </source>
</evidence>
<dbReference type="Gene3D" id="1.10.4030.10">
    <property type="entry name" value="Porin chaperone SurA, peptide-binding domain"/>
    <property type="match status" value="1"/>
</dbReference>
<proteinExistence type="predicted"/>
<gene>
    <name evidence="9" type="ordered locus">Halhy_3973</name>
</gene>
<keyword evidence="10" id="KW-1185">Reference proteome</keyword>
<dbReference type="eggNOG" id="COG0760">
    <property type="taxonomic scope" value="Bacteria"/>
</dbReference>
<dbReference type="PROSITE" id="PS50198">
    <property type="entry name" value="PPIC_PPIASE_2"/>
    <property type="match status" value="2"/>
</dbReference>
<feature type="signal peptide" evidence="7">
    <location>
        <begin position="1"/>
        <end position="18"/>
    </location>
</feature>
<protein>
    <recommendedName>
        <fullName evidence="2">peptidylprolyl isomerase</fullName>
        <ecNumber evidence="2">5.2.1.8</ecNumber>
    </recommendedName>
</protein>
<evidence type="ECO:0000256" key="1">
    <source>
        <dbReference type="ARBA" id="ARBA00000971"/>
    </source>
</evidence>
<reference key="2">
    <citation type="submission" date="2011-04" db="EMBL/GenBank/DDBJ databases">
        <title>Complete sequence of chromosome of Haliscomenobacter hydrossis DSM 1100.</title>
        <authorList>
            <consortium name="US DOE Joint Genome Institute (JGI-PGF)"/>
            <person name="Lucas S."/>
            <person name="Han J."/>
            <person name="Lapidus A."/>
            <person name="Bruce D."/>
            <person name="Goodwin L."/>
            <person name="Pitluck S."/>
            <person name="Peters L."/>
            <person name="Kyrpides N."/>
            <person name="Mavromatis K."/>
            <person name="Ivanova N."/>
            <person name="Ovchinnikova G."/>
            <person name="Pagani I."/>
            <person name="Daligault H."/>
            <person name="Detter J.C."/>
            <person name="Han C."/>
            <person name="Land M."/>
            <person name="Hauser L."/>
            <person name="Markowitz V."/>
            <person name="Cheng J.-F."/>
            <person name="Hugenholtz P."/>
            <person name="Woyke T."/>
            <person name="Wu D."/>
            <person name="Verbarg S."/>
            <person name="Frueling A."/>
            <person name="Brambilla E."/>
            <person name="Klenk H.-P."/>
            <person name="Eisen J.A."/>
        </authorList>
    </citation>
    <scope>NUCLEOTIDE SEQUENCE</scope>
    <source>
        <strain>DSM 1100</strain>
    </source>
</reference>
<dbReference type="HOGENOM" id="CLU_034646_13_0_10"/>
<evidence type="ECO:0000256" key="2">
    <source>
        <dbReference type="ARBA" id="ARBA00013194"/>
    </source>
</evidence>
<dbReference type="EC" id="5.2.1.8" evidence="2"/>
<dbReference type="PANTHER" id="PTHR47245">
    <property type="entry name" value="PEPTIDYLPROLYL ISOMERASE"/>
    <property type="match status" value="1"/>
</dbReference>
<name>F4L4F2_HALH1</name>
<dbReference type="InterPro" id="IPR050245">
    <property type="entry name" value="PrsA_foldase"/>
</dbReference>
<feature type="domain" description="PpiC" evidence="8">
    <location>
        <begin position="273"/>
        <end position="370"/>
    </location>
</feature>
<dbReference type="RefSeq" id="WP_013766359.1">
    <property type="nucleotide sequence ID" value="NC_015510.1"/>
</dbReference>
<organism evidence="9 10">
    <name type="scientific">Haliscomenobacter hydrossis (strain ATCC 27775 / DSM 1100 / LMG 10767 / O)</name>
    <dbReference type="NCBI Taxonomy" id="760192"/>
    <lineage>
        <taxon>Bacteria</taxon>
        <taxon>Pseudomonadati</taxon>
        <taxon>Bacteroidota</taxon>
        <taxon>Saprospiria</taxon>
        <taxon>Saprospirales</taxon>
        <taxon>Haliscomenobacteraceae</taxon>
        <taxon>Haliscomenobacter</taxon>
    </lineage>
</organism>
<sequence>MRYLIFAVLLTTTMAATAQRQILDKMVATIGGEITLLSEVEEQYAYTKAQRNGAVPPEARCMLVEQILVNKLLLNQAKLDSIEVKDEEVESQLTARIERILSYMNDDLKQFEEYYGQTVNEVREQFREDLRNNLLIERMRAKIMADVSVTPSEVKDFFRRIPKDSLPYFSSEVEVGEIVYKVPINKEQKRVTMEKLEDIRKRIVEGKEDFAELAKKYSDDGSARGGGDLGWAKRGKYVTEFEAAAYKLEEMEVSPVIETQFGFHVLQMLGRRGNSIHVRHILIRPEITDEDVDLGQRHMDTVRTLLIKDSISFSRAVKKYSDKNVQSFNNDGRMVNPTSGNTFFEVGDLDPDIYFAIDTMKMNGVSKPIEFRDESGDYFFRLVKLMSRTVPHKANLAQDYAKIQKAAIESKRNEIVNKWVEERIQKTFMLIDRQYEGCPNLAPWMKENMAAAKPD</sequence>
<evidence type="ECO:0000256" key="6">
    <source>
        <dbReference type="PROSITE-ProRule" id="PRU00278"/>
    </source>
</evidence>
<dbReference type="OrthoDB" id="14196at2"/>
<dbReference type="GO" id="GO:0003755">
    <property type="term" value="F:peptidyl-prolyl cis-trans isomerase activity"/>
    <property type="evidence" value="ECO:0007669"/>
    <property type="project" value="UniProtKB-KW"/>
</dbReference>
<evidence type="ECO:0000313" key="9">
    <source>
        <dbReference type="EMBL" id="AEE51821.1"/>
    </source>
</evidence>
<evidence type="ECO:0000256" key="5">
    <source>
        <dbReference type="ARBA" id="ARBA00023235"/>
    </source>
</evidence>
<dbReference type="SUPFAM" id="SSF109998">
    <property type="entry name" value="Triger factor/SurA peptide-binding domain-like"/>
    <property type="match status" value="1"/>
</dbReference>
<dbReference type="InterPro" id="IPR023058">
    <property type="entry name" value="PPIase_PpiC_CS"/>
</dbReference>
<dbReference type="Proteomes" id="UP000008461">
    <property type="component" value="Chromosome"/>
</dbReference>
<evidence type="ECO:0000259" key="8">
    <source>
        <dbReference type="PROSITE" id="PS50198"/>
    </source>
</evidence>
<comment type="catalytic activity">
    <reaction evidence="1">
        <text>[protein]-peptidylproline (omega=180) = [protein]-peptidylproline (omega=0)</text>
        <dbReference type="Rhea" id="RHEA:16237"/>
        <dbReference type="Rhea" id="RHEA-COMP:10747"/>
        <dbReference type="Rhea" id="RHEA-COMP:10748"/>
        <dbReference type="ChEBI" id="CHEBI:83833"/>
        <dbReference type="ChEBI" id="CHEBI:83834"/>
        <dbReference type="EC" id="5.2.1.8"/>
    </reaction>
</comment>
<dbReference type="InterPro" id="IPR046357">
    <property type="entry name" value="PPIase_dom_sf"/>
</dbReference>
<keyword evidence="5 6" id="KW-0413">Isomerase</keyword>
<dbReference type="PANTHER" id="PTHR47245:SF1">
    <property type="entry name" value="FOLDASE PROTEIN PRSA"/>
    <property type="match status" value="1"/>
</dbReference>
<evidence type="ECO:0000256" key="4">
    <source>
        <dbReference type="ARBA" id="ARBA00023110"/>
    </source>
</evidence>
<dbReference type="InterPro" id="IPR000297">
    <property type="entry name" value="PPIase_PpiC"/>
</dbReference>
<dbReference type="STRING" id="760192.Halhy_3973"/>
<dbReference type="AlphaFoldDB" id="F4L4F2"/>
<reference evidence="9 10" key="1">
    <citation type="journal article" date="2011" name="Stand. Genomic Sci.">
        <title>Complete genome sequence of Haliscomenobacter hydrossis type strain (O).</title>
        <authorList>
            <consortium name="US DOE Joint Genome Institute (JGI-PGF)"/>
            <person name="Daligault H."/>
            <person name="Lapidus A."/>
            <person name="Zeytun A."/>
            <person name="Nolan M."/>
            <person name="Lucas S."/>
            <person name="Del Rio T.G."/>
            <person name="Tice H."/>
            <person name="Cheng J.F."/>
            <person name="Tapia R."/>
            <person name="Han C."/>
            <person name="Goodwin L."/>
            <person name="Pitluck S."/>
            <person name="Liolios K."/>
            <person name="Pagani I."/>
            <person name="Ivanova N."/>
            <person name="Huntemann M."/>
            <person name="Mavromatis K."/>
            <person name="Mikhailova N."/>
            <person name="Pati A."/>
            <person name="Chen A."/>
            <person name="Palaniappan K."/>
            <person name="Land M."/>
            <person name="Hauser L."/>
            <person name="Brambilla E.M."/>
            <person name="Rohde M."/>
            <person name="Verbarg S."/>
            <person name="Goker M."/>
            <person name="Bristow J."/>
            <person name="Eisen J.A."/>
            <person name="Markowitz V."/>
            <person name="Hugenholtz P."/>
            <person name="Kyrpides N.C."/>
            <person name="Klenk H.P."/>
            <person name="Woyke T."/>
        </authorList>
    </citation>
    <scope>NUCLEOTIDE SEQUENCE [LARGE SCALE GENOMIC DNA]</scope>
    <source>
        <strain evidence="10">ATCC 27775 / DSM 1100 / LMG 10767 / O</strain>
    </source>
</reference>